<keyword evidence="3 7" id="KW-0812">Transmembrane</keyword>
<dbReference type="InterPro" id="IPR000620">
    <property type="entry name" value="EamA_dom"/>
</dbReference>
<evidence type="ECO:0000256" key="4">
    <source>
        <dbReference type="ARBA" id="ARBA00022989"/>
    </source>
</evidence>
<feature type="transmembrane region" description="Helical" evidence="7">
    <location>
        <begin position="60"/>
        <end position="80"/>
    </location>
</feature>
<dbReference type="SUPFAM" id="SSF103481">
    <property type="entry name" value="Multidrug resistance efflux transporter EmrE"/>
    <property type="match status" value="2"/>
</dbReference>
<evidence type="ECO:0000256" key="2">
    <source>
        <dbReference type="ARBA" id="ARBA00007362"/>
    </source>
</evidence>
<dbReference type="RefSeq" id="WP_151545936.1">
    <property type="nucleotide sequence ID" value="NZ_WBMR01000234.1"/>
</dbReference>
<feature type="domain" description="EamA" evidence="8">
    <location>
        <begin position="156"/>
        <end position="295"/>
    </location>
</feature>
<feature type="transmembrane region" description="Helical" evidence="7">
    <location>
        <begin position="281"/>
        <end position="301"/>
    </location>
</feature>
<dbReference type="Pfam" id="PF00892">
    <property type="entry name" value="EamA"/>
    <property type="match status" value="2"/>
</dbReference>
<feature type="domain" description="EamA" evidence="8">
    <location>
        <begin position="6"/>
        <end position="130"/>
    </location>
</feature>
<comment type="caution">
    <text evidence="9">The sequence shown here is derived from an EMBL/GenBank/DDBJ whole genome shotgun (WGS) entry which is preliminary data.</text>
</comment>
<sequence>MRPRHVLLATLIAAIWGFNFVPIKVALEDFPPLLLAALRFTAAALPAVFFVRRPPVAVRWLWLVGIPLGVGQFALLFIGMRLGMPAGLSSVVLQVQAIFTALFAGVLLRERLGARQIIGMAVAFAGVALLGVAQAAGRSDGVGWSGEHSGSPVGAFLLCIGGAASWGLANVAMRRMNQTAAEPVDAFGFMVWMSLIPPVPLFALSLVFEGPGAVPDAARHLSVAGVGSLAFIAYVSTLVGFGVWGWLMRRYEAGTVAMYSLLVPPFGLLSAALVLGEHVDGTRLAGAALIICGVAAGSVRLRTRASRASRTAHESRASRAPIQVAPPAEPVQTR</sequence>
<dbReference type="PANTHER" id="PTHR32322:SF9">
    <property type="entry name" value="AMINO-ACID METABOLITE EFFLUX PUMP-RELATED"/>
    <property type="match status" value="1"/>
</dbReference>
<evidence type="ECO:0000256" key="7">
    <source>
        <dbReference type="SAM" id="Phobius"/>
    </source>
</evidence>
<feature type="transmembrane region" description="Helical" evidence="7">
    <location>
        <begin position="7"/>
        <end position="27"/>
    </location>
</feature>
<dbReference type="PANTHER" id="PTHR32322">
    <property type="entry name" value="INNER MEMBRANE TRANSPORTER"/>
    <property type="match status" value="1"/>
</dbReference>
<evidence type="ECO:0000256" key="5">
    <source>
        <dbReference type="ARBA" id="ARBA00023136"/>
    </source>
</evidence>
<keyword evidence="5 7" id="KW-0472">Membrane</keyword>
<feature type="transmembrane region" description="Helical" evidence="7">
    <location>
        <begin position="184"/>
        <end position="208"/>
    </location>
</feature>
<feature type="transmembrane region" description="Helical" evidence="7">
    <location>
        <begin position="117"/>
        <end position="137"/>
    </location>
</feature>
<organism evidence="9 10">
    <name type="scientific">Actinomadura montaniterrae</name>
    <dbReference type="NCBI Taxonomy" id="1803903"/>
    <lineage>
        <taxon>Bacteria</taxon>
        <taxon>Bacillati</taxon>
        <taxon>Actinomycetota</taxon>
        <taxon>Actinomycetes</taxon>
        <taxon>Streptosporangiales</taxon>
        <taxon>Thermomonosporaceae</taxon>
        <taxon>Actinomadura</taxon>
    </lineage>
</organism>
<dbReference type="OrthoDB" id="9812521at2"/>
<dbReference type="AlphaFoldDB" id="A0A6L3VJE5"/>
<protein>
    <submittedName>
        <fullName evidence="9">EamA family transporter</fullName>
    </submittedName>
</protein>
<evidence type="ECO:0000256" key="3">
    <source>
        <dbReference type="ARBA" id="ARBA00022692"/>
    </source>
</evidence>
<comment type="subcellular location">
    <subcellularLocation>
        <location evidence="1">Membrane</location>
        <topology evidence="1">Multi-pass membrane protein</topology>
    </subcellularLocation>
</comment>
<evidence type="ECO:0000256" key="6">
    <source>
        <dbReference type="SAM" id="MobiDB-lite"/>
    </source>
</evidence>
<dbReference type="Gene3D" id="1.10.3730.20">
    <property type="match status" value="2"/>
</dbReference>
<feature type="transmembrane region" description="Helical" evidence="7">
    <location>
        <begin position="86"/>
        <end position="108"/>
    </location>
</feature>
<feature type="transmembrane region" description="Helical" evidence="7">
    <location>
        <begin position="220"/>
        <end position="244"/>
    </location>
</feature>
<comment type="similarity">
    <text evidence="2">Belongs to the EamA transporter family.</text>
</comment>
<evidence type="ECO:0000256" key="1">
    <source>
        <dbReference type="ARBA" id="ARBA00004141"/>
    </source>
</evidence>
<dbReference type="Proteomes" id="UP000483004">
    <property type="component" value="Unassembled WGS sequence"/>
</dbReference>
<name>A0A6L3VJE5_9ACTN</name>
<feature type="transmembrane region" description="Helical" evidence="7">
    <location>
        <begin position="256"/>
        <end position="275"/>
    </location>
</feature>
<feature type="transmembrane region" description="Helical" evidence="7">
    <location>
        <begin position="33"/>
        <end position="51"/>
    </location>
</feature>
<evidence type="ECO:0000259" key="8">
    <source>
        <dbReference type="Pfam" id="PF00892"/>
    </source>
</evidence>
<feature type="transmembrane region" description="Helical" evidence="7">
    <location>
        <begin position="149"/>
        <end position="172"/>
    </location>
</feature>
<dbReference type="EMBL" id="WBMR01000234">
    <property type="protein sequence ID" value="KAB2363756.1"/>
    <property type="molecule type" value="Genomic_DNA"/>
</dbReference>
<keyword evidence="4 7" id="KW-1133">Transmembrane helix</keyword>
<accession>A0A6L3VJE5</accession>
<proteinExistence type="inferred from homology"/>
<keyword evidence="10" id="KW-1185">Reference proteome</keyword>
<gene>
    <name evidence="9" type="ORF">F9B16_42480</name>
</gene>
<evidence type="ECO:0000313" key="10">
    <source>
        <dbReference type="Proteomes" id="UP000483004"/>
    </source>
</evidence>
<dbReference type="InterPro" id="IPR050638">
    <property type="entry name" value="AA-Vitamin_Transporters"/>
</dbReference>
<dbReference type="InterPro" id="IPR037185">
    <property type="entry name" value="EmrE-like"/>
</dbReference>
<reference evidence="9 10" key="1">
    <citation type="submission" date="2019-09" db="EMBL/GenBank/DDBJ databases">
        <title>Actinomadura physcomitrii sp. nov., a novel actinomycete isolated from moss [Physcomitrium sphaericum (Ludw) Fuernr].</title>
        <authorList>
            <person name="Liu C."/>
            <person name="Zhuang X."/>
        </authorList>
    </citation>
    <scope>NUCLEOTIDE SEQUENCE [LARGE SCALE GENOMIC DNA]</scope>
    <source>
        <strain evidence="9 10">CYP1-1B</strain>
    </source>
</reference>
<feature type="region of interest" description="Disordered" evidence="6">
    <location>
        <begin position="307"/>
        <end position="334"/>
    </location>
</feature>
<dbReference type="GO" id="GO:0016020">
    <property type="term" value="C:membrane"/>
    <property type="evidence" value="ECO:0007669"/>
    <property type="project" value="UniProtKB-SubCell"/>
</dbReference>
<evidence type="ECO:0000313" key="9">
    <source>
        <dbReference type="EMBL" id="KAB2363756.1"/>
    </source>
</evidence>